<keyword evidence="3" id="KW-0378">Hydrolase</keyword>
<organism evidence="8 9">
    <name type="scientific">Erythroxylum novogranatense</name>
    <dbReference type="NCBI Taxonomy" id="1862640"/>
    <lineage>
        <taxon>Eukaryota</taxon>
        <taxon>Viridiplantae</taxon>
        <taxon>Streptophyta</taxon>
        <taxon>Embryophyta</taxon>
        <taxon>Tracheophyta</taxon>
        <taxon>Spermatophyta</taxon>
        <taxon>Magnoliopsida</taxon>
        <taxon>eudicotyledons</taxon>
        <taxon>Gunneridae</taxon>
        <taxon>Pentapetalae</taxon>
        <taxon>rosids</taxon>
        <taxon>fabids</taxon>
        <taxon>Malpighiales</taxon>
        <taxon>Erythroxylaceae</taxon>
        <taxon>Erythroxylum</taxon>
    </lineage>
</organism>
<evidence type="ECO:0000259" key="7">
    <source>
        <dbReference type="SMART" id="SM00847"/>
    </source>
</evidence>
<evidence type="ECO:0000256" key="3">
    <source>
        <dbReference type="ARBA" id="ARBA00022801"/>
    </source>
</evidence>
<evidence type="ECO:0000256" key="6">
    <source>
        <dbReference type="ARBA" id="ARBA00047984"/>
    </source>
</evidence>
<dbReference type="InterPro" id="IPR007502">
    <property type="entry name" value="Helicase-assoc_dom"/>
</dbReference>
<evidence type="ECO:0000256" key="4">
    <source>
        <dbReference type="ARBA" id="ARBA00022806"/>
    </source>
</evidence>
<comment type="caution">
    <text evidence="8">The sequence shown here is derived from an EMBL/GenBank/DDBJ whole genome shotgun (WGS) entry which is preliminary data.</text>
</comment>
<keyword evidence="5" id="KW-0067">ATP-binding</keyword>
<dbReference type="EC" id="3.6.4.13" evidence="1"/>
<reference evidence="8 9" key="1">
    <citation type="submission" date="2021-09" db="EMBL/GenBank/DDBJ databases">
        <title>Genomic insights and catalytic innovation underlie evolution of tropane alkaloids biosynthesis.</title>
        <authorList>
            <person name="Wang Y.-J."/>
            <person name="Tian T."/>
            <person name="Huang J.-P."/>
            <person name="Huang S.-X."/>
        </authorList>
    </citation>
    <scope>NUCLEOTIDE SEQUENCE [LARGE SCALE GENOMIC DNA]</scope>
    <source>
        <strain evidence="8">KIB-2018</strain>
        <tissue evidence="8">Leaf</tissue>
    </source>
</reference>
<proteinExistence type="predicted"/>
<dbReference type="InterPro" id="IPR027417">
    <property type="entry name" value="P-loop_NTPase"/>
</dbReference>
<sequence>MSLAQSKKLSQFTADNAQWEDRQLLRSGAVRGTEVQTEFDDEDERKVILLVYDMKPPFLDGRVVFTKQVEPVIPIKDPTLDMAIISRKGSAMFREVHEKQSMNKSRQRFWELAGSILGDIIDVKKIADQIDADTAAVGDEGEIDFKLNAKFAQHMKKGEAVSDFAMSKSLAEQWQYLPIFSVRDELLQIIRENQVVAMVGQTGSGKITQLTQYLHEDGYQKRVWRTQPRRVAAMSVAKRVSEEMETELGDKFSNFFGSVPIFHIPVSTLYSKTCEDYVEAAVKQAMSIHVTSPPVDLQAKIFQKVEDGGQKCIVATNIAETSLTVDGIFMSLIQDMILGALNNVADLTDIGWKMVEFPLDPPLAKILLMGEQLGCLNEVLTIVSMLLVPSAFFRKKDRAEESDVASEKFSGPKFDHLTLLDVNLQWKEHQYWGDWCNDHFLHVKGLRKAREARSHLLDILKTLKIPLTSCGYEWDIIQNFTKGVGQNTCVMGNVTEAEDKAPKSQKSIVTYIRMASRVKG</sequence>
<dbReference type="EMBL" id="JAIWQS010000009">
    <property type="protein sequence ID" value="KAJ8754548.1"/>
    <property type="molecule type" value="Genomic_DNA"/>
</dbReference>
<dbReference type="PANTHER" id="PTHR18934:SF91">
    <property type="entry name" value="PRE-MRNA-SPLICING FACTOR ATP-DEPENDENT RNA HELICASE PRP16"/>
    <property type="match status" value="1"/>
</dbReference>
<dbReference type="Gene3D" id="1.20.120.1080">
    <property type="match status" value="1"/>
</dbReference>
<evidence type="ECO:0000313" key="9">
    <source>
        <dbReference type="Proteomes" id="UP001159364"/>
    </source>
</evidence>
<evidence type="ECO:0000256" key="1">
    <source>
        <dbReference type="ARBA" id="ARBA00012552"/>
    </source>
</evidence>
<dbReference type="AlphaFoldDB" id="A0AAV8SRE8"/>
<dbReference type="Pfam" id="PF04408">
    <property type="entry name" value="WHD_HA2"/>
    <property type="match status" value="1"/>
</dbReference>
<evidence type="ECO:0000256" key="2">
    <source>
        <dbReference type="ARBA" id="ARBA00022741"/>
    </source>
</evidence>
<dbReference type="SMART" id="SM00847">
    <property type="entry name" value="HA2"/>
    <property type="match status" value="1"/>
</dbReference>
<dbReference type="SUPFAM" id="SSF52540">
    <property type="entry name" value="P-loop containing nucleoside triphosphate hydrolases"/>
    <property type="match status" value="1"/>
</dbReference>
<accession>A0AAV8SRE8</accession>
<evidence type="ECO:0000256" key="5">
    <source>
        <dbReference type="ARBA" id="ARBA00022840"/>
    </source>
</evidence>
<feature type="domain" description="Helicase-associated" evidence="7">
    <location>
        <begin position="330"/>
        <end position="420"/>
    </location>
</feature>
<dbReference type="GO" id="GO:0003724">
    <property type="term" value="F:RNA helicase activity"/>
    <property type="evidence" value="ECO:0007669"/>
    <property type="project" value="UniProtKB-EC"/>
</dbReference>
<name>A0AAV8SRE8_9ROSI</name>
<gene>
    <name evidence="8" type="ORF">K2173_005709</name>
</gene>
<keyword evidence="4" id="KW-0347">Helicase</keyword>
<dbReference type="GO" id="GO:0003723">
    <property type="term" value="F:RNA binding"/>
    <property type="evidence" value="ECO:0007669"/>
    <property type="project" value="TreeGrafter"/>
</dbReference>
<dbReference type="Pfam" id="PF21010">
    <property type="entry name" value="HA2_C"/>
    <property type="match status" value="1"/>
</dbReference>
<keyword evidence="2" id="KW-0547">Nucleotide-binding</keyword>
<dbReference type="GO" id="GO:0016787">
    <property type="term" value="F:hydrolase activity"/>
    <property type="evidence" value="ECO:0007669"/>
    <property type="project" value="UniProtKB-KW"/>
</dbReference>
<dbReference type="Gene3D" id="3.40.50.300">
    <property type="entry name" value="P-loop containing nucleotide triphosphate hydrolases"/>
    <property type="match status" value="2"/>
</dbReference>
<dbReference type="GO" id="GO:0005524">
    <property type="term" value="F:ATP binding"/>
    <property type="evidence" value="ECO:0007669"/>
    <property type="project" value="UniProtKB-KW"/>
</dbReference>
<keyword evidence="9" id="KW-1185">Reference proteome</keyword>
<protein>
    <recommendedName>
        <fullName evidence="1">RNA helicase</fullName>
        <ecNumber evidence="1">3.6.4.13</ecNumber>
    </recommendedName>
</protein>
<comment type="catalytic activity">
    <reaction evidence="6">
        <text>ATP + H2O = ADP + phosphate + H(+)</text>
        <dbReference type="Rhea" id="RHEA:13065"/>
        <dbReference type="ChEBI" id="CHEBI:15377"/>
        <dbReference type="ChEBI" id="CHEBI:15378"/>
        <dbReference type="ChEBI" id="CHEBI:30616"/>
        <dbReference type="ChEBI" id="CHEBI:43474"/>
        <dbReference type="ChEBI" id="CHEBI:456216"/>
        <dbReference type="EC" id="3.6.4.13"/>
    </reaction>
</comment>
<dbReference type="InterPro" id="IPR048333">
    <property type="entry name" value="HA2_WH"/>
</dbReference>
<evidence type="ECO:0000313" key="8">
    <source>
        <dbReference type="EMBL" id="KAJ8754548.1"/>
    </source>
</evidence>
<dbReference type="Proteomes" id="UP001159364">
    <property type="component" value="Linkage Group LG09"/>
</dbReference>
<dbReference type="PANTHER" id="PTHR18934">
    <property type="entry name" value="ATP-DEPENDENT RNA HELICASE"/>
    <property type="match status" value="1"/>
</dbReference>